<protein>
    <submittedName>
        <fullName evidence="2">PAS domain-containing protein</fullName>
    </submittedName>
</protein>
<name>A0A8J6NTX9_9BACT</name>
<dbReference type="EMBL" id="JACNIG010000271">
    <property type="protein sequence ID" value="MBC8433124.1"/>
    <property type="molecule type" value="Genomic_DNA"/>
</dbReference>
<dbReference type="Gene3D" id="3.30.450.20">
    <property type="entry name" value="PAS domain"/>
    <property type="match status" value="1"/>
</dbReference>
<evidence type="ECO:0000313" key="2">
    <source>
        <dbReference type="EMBL" id="MBC8433124.1"/>
    </source>
</evidence>
<dbReference type="Pfam" id="PF13188">
    <property type="entry name" value="PAS_8"/>
    <property type="match status" value="1"/>
</dbReference>
<dbReference type="InterPro" id="IPR035965">
    <property type="entry name" value="PAS-like_dom_sf"/>
</dbReference>
<reference evidence="2 3" key="1">
    <citation type="submission" date="2020-08" db="EMBL/GenBank/DDBJ databases">
        <title>Bridging the membrane lipid divide: bacteria of the FCB group superphylum have the potential to synthesize archaeal ether lipids.</title>
        <authorList>
            <person name="Villanueva L."/>
            <person name="Von Meijenfeldt F.A.B."/>
            <person name="Westbye A.B."/>
            <person name="Yadav S."/>
            <person name="Hopmans E.C."/>
            <person name="Dutilh B.E."/>
            <person name="Sinninghe Damste J.S."/>
        </authorList>
    </citation>
    <scope>NUCLEOTIDE SEQUENCE [LARGE SCALE GENOMIC DNA]</scope>
    <source>
        <strain evidence="2">NIOZ-UU17</strain>
    </source>
</reference>
<evidence type="ECO:0000313" key="3">
    <source>
        <dbReference type="Proteomes" id="UP000605201"/>
    </source>
</evidence>
<proteinExistence type="predicted"/>
<feature type="domain" description="PAS" evidence="1">
    <location>
        <begin position="8"/>
        <end position="45"/>
    </location>
</feature>
<accession>A0A8J6NTX9</accession>
<gene>
    <name evidence="2" type="ORF">H8D96_14545</name>
</gene>
<dbReference type="InterPro" id="IPR000014">
    <property type="entry name" value="PAS"/>
</dbReference>
<organism evidence="2 3">
    <name type="scientific">Candidatus Desulfatibia vada</name>
    <dbReference type="NCBI Taxonomy" id="2841696"/>
    <lineage>
        <taxon>Bacteria</taxon>
        <taxon>Pseudomonadati</taxon>
        <taxon>Thermodesulfobacteriota</taxon>
        <taxon>Desulfobacteria</taxon>
        <taxon>Desulfobacterales</taxon>
        <taxon>Desulfobacterales incertae sedis</taxon>
        <taxon>Candidatus Desulfatibia</taxon>
    </lineage>
</organism>
<dbReference type="AlphaFoldDB" id="A0A8J6NTX9"/>
<sequence>MVRDGLNFSVSGVIIADLEGNIRHVNNTFLRLLEYDGKGDFYGKNAADLFASDKVGTFADVKAMINPESLNPNMESAMKRATKTLEFYVYIDNWAGGR</sequence>
<evidence type="ECO:0000259" key="1">
    <source>
        <dbReference type="Pfam" id="PF13188"/>
    </source>
</evidence>
<dbReference type="SUPFAM" id="SSF55785">
    <property type="entry name" value="PYP-like sensor domain (PAS domain)"/>
    <property type="match status" value="1"/>
</dbReference>
<comment type="caution">
    <text evidence="2">The sequence shown here is derived from an EMBL/GenBank/DDBJ whole genome shotgun (WGS) entry which is preliminary data.</text>
</comment>
<dbReference type="Proteomes" id="UP000605201">
    <property type="component" value="Unassembled WGS sequence"/>
</dbReference>
<dbReference type="CDD" id="cd00130">
    <property type="entry name" value="PAS"/>
    <property type="match status" value="1"/>
</dbReference>